<dbReference type="InterPro" id="IPR007892">
    <property type="entry name" value="CHASE4"/>
</dbReference>
<dbReference type="OrthoDB" id="9762141at2"/>
<evidence type="ECO:0000259" key="3">
    <source>
        <dbReference type="PROSITE" id="PS50887"/>
    </source>
</evidence>
<dbReference type="AlphaFoldDB" id="A0A1M6SLQ8"/>
<dbReference type="PROSITE" id="PS50887">
    <property type="entry name" value="GGDEF"/>
    <property type="match status" value="1"/>
</dbReference>
<dbReference type="EMBL" id="FQZB01000017">
    <property type="protein sequence ID" value="SHK45672.1"/>
    <property type="molecule type" value="Genomic_DNA"/>
</dbReference>
<dbReference type="SUPFAM" id="SSF141868">
    <property type="entry name" value="EAL domain-like"/>
    <property type="match status" value="1"/>
</dbReference>
<dbReference type="PANTHER" id="PTHR33121">
    <property type="entry name" value="CYCLIC DI-GMP PHOSPHODIESTERASE PDEF"/>
    <property type="match status" value="1"/>
</dbReference>
<evidence type="ECO:0000256" key="1">
    <source>
        <dbReference type="SAM" id="Phobius"/>
    </source>
</evidence>
<name>A0A1M6SLQ8_9CLOT</name>
<reference evidence="4 5" key="1">
    <citation type="submission" date="2016-11" db="EMBL/GenBank/DDBJ databases">
        <authorList>
            <person name="Jaros S."/>
            <person name="Januszkiewicz K."/>
            <person name="Wedrychowicz H."/>
        </authorList>
    </citation>
    <scope>NUCLEOTIDE SEQUENCE [LARGE SCALE GENOMIC DNA]</scope>
    <source>
        <strain evidence="4 5">DSM 21758</strain>
    </source>
</reference>
<keyword evidence="1" id="KW-0812">Transmembrane</keyword>
<dbReference type="Gene3D" id="6.10.340.10">
    <property type="match status" value="1"/>
</dbReference>
<feature type="domain" description="EAL" evidence="2">
    <location>
        <begin position="502"/>
        <end position="754"/>
    </location>
</feature>
<evidence type="ECO:0000313" key="4">
    <source>
        <dbReference type="EMBL" id="SHK45672.1"/>
    </source>
</evidence>
<keyword evidence="1" id="KW-0472">Membrane</keyword>
<dbReference type="Proteomes" id="UP000184310">
    <property type="component" value="Unassembled WGS sequence"/>
</dbReference>
<dbReference type="InterPro" id="IPR000160">
    <property type="entry name" value="GGDEF_dom"/>
</dbReference>
<dbReference type="SMART" id="SM00267">
    <property type="entry name" value="GGDEF"/>
    <property type="match status" value="1"/>
</dbReference>
<dbReference type="Pfam" id="PF05228">
    <property type="entry name" value="CHASE4"/>
    <property type="match status" value="1"/>
</dbReference>
<gene>
    <name evidence="4" type="ORF">SAMN02745163_03846</name>
</gene>
<evidence type="ECO:0000313" key="5">
    <source>
        <dbReference type="Proteomes" id="UP000184310"/>
    </source>
</evidence>
<dbReference type="GO" id="GO:0071111">
    <property type="term" value="F:cyclic-guanylate-specific phosphodiesterase activity"/>
    <property type="evidence" value="ECO:0007669"/>
    <property type="project" value="InterPro"/>
</dbReference>
<dbReference type="InterPro" id="IPR050706">
    <property type="entry name" value="Cyclic-di-GMP_PDE-like"/>
</dbReference>
<dbReference type="Pfam" id="PF00563">
    <property type="entry name" value="EAL"/>
    <property type="match status" value="1"/>
</dbReference>
<dbReference type="PROSITE" id="PS50883">
    <property type="entry name" value="EAL"/>
    <property type="match status" value="1"/>
</dbReference>
<feature type="transmembrane region" description="Helical" evidence="1">
    <location>
        <begin position="254"/>
        <end position="276"/>
    </location>
</feature>
<keyword evidence="5" id="KW-1185">Reference proteome</keyword>
<dbReference type="SMART" id="SM00052">
    <property type="entry name" value="EAL"/>
    <property type="match status" value="1"/>
</dbReference>
<dbReference type="STRING" id="1121302.SAMN02745163_03846"/>
<dbReference type="InterPro" id="IPR029787">
    <property type="entry name" value="Nucleotide_cyclase"/>
</dbReference>
<keyword evidence="1" id="KW-1133">Transmembrane helix</keyword>
<dbReference type="Pfam" id="PF00990">
    <property type="entry name" value="GGDEF"/>
    <property type="match status" value="1"/>
</dbReference>
<dbReference type="CDD" id="cd01948">
    <property type="entry name" value="EAL"/>
    <property type="match status" value="1"/>
</dbReference>
<dbReference type="PANTHER" id="PTHR33121:SF71">
    <property type="entry name" value="OXYGEN SENSOR PROTEIN DOSP"/>
    <property type="match status" value="1"/>
</dbReference>
<dbReference type="RefSeq" id="WP_072991907.1">
    <property type="nucleotide sequence ID" value="NZ_FQZB01000017.1"/>
</dbReference>
<dbReference type="NCBIfam" id="TIGR00254">
    <property type="entry name" value="GGDEF"/>
    <property type="match status" value="1"/>
</dbReference>
<evidence type="ECO:0000259" key="2">
    <source>
        <dbReference type="PROSITE" id="PS50883"/>
    </source>
</evidence>
<dbReference type="InterPro" id="IPR035919">
    <property type="entry name" value="EAL_sf"/>
</dbReference>
<protein>
    <submittedName>
        <fullName evidence="4">Diguanylate cyclase (GGDEF) domain-containing protein</fullName>
    </submittedName>
</protein>
<dbReference type="InterPro" id="IPR001633">
    <property type="entry name" value="EAL_dom"/>
</dbReference>
<accession>A0A1M6SLQ8</accession>
<dbReference type="Gene3D" id="3.20.20.450">
    <property type="entry name" value="EAL domain"/>
    <property type="match status" value="1"/>
</dbReference>
<feature type="domain" description="GGDEF" evidence="3">
    <location>
        <begin position="364"/>
        <end position="497"/>
    </location>
</feature>
<proteinExistence type="predicted"/>
<organism evidence="4 5">
    <name type="scientific">Clostridium cavendishii DSM 21758</name>
    <dbReference type="NCBI Taxonomy" id="1121302"/>
    <lineage>
        <taxon>Bacteria</taxon>
        <taxon>Bacillati</taxon>
        <taxon>Bacillota</taxon>
        <taxon>Clostridia</taxon>
        <taxon>Eubacteriales</taxon>
        <taxon>Clostridiaceae</taxon>
        <taxon>Clostridium</taxon>
    </lineage>
</organism>
<dbReference type="Gene3D" id="3.30.70.270">
    <property type="match status" value="1"/>
</dbReference>
<sequence>MKLSKSISKSFLITMIFSIILYLILSLFLFKSFLTGEKNRAKSILINIDNFVLENTSDLSTKNSTLSKYLSLYMNTRDLKEFNAQSFFSNTQIDYMLVIDKNYNKIYQYNNPLLTNDNVLNDFDSAFDITKNLLIKNNPKLNGFVGTNDNLYFTSVEPLLSNNNLNGYIILINKFDKNLINKFNNILGKNISITNNYSSSTPYTYINGRELYIDIIPNNRTLTSLKINTLNNNSKFFIQNKELRVVYSSTKNNMILFLLFLILTCMLIIFLCYFILNKKIISRIKSINTFINNVNLKDSNFTYLPIDNSKDEISLLCEDINRMLRLIVDSQNYMERLARFDSLTDLPNRQNIFSNIDMLIKNNIPFAVFFIDIDNFKILNDTLGHNKGDDVLSELAIILKTIVTDDISIGRHGGDEFILIYKNYESIKNIEILANNILNLLSKNICIDKHSFNITFSIGASIYPNNGNDVSTLIMNSDIAMYASKHNGGNCYTLFKEDMLDDFLLEKNLLVALDKNEFILYFQPIFNINSSKIIGAEALIRWQKDGEILPPFRFLPLAKRIGIILEIDNWVLKTACEKCKEWIDDGLDICISVNTSYAQLKQPNFHKLISDILEETGLPANNLKIEITEDETIDNMNYIINVLNKIKDLGVKIALDDFGTGYSSFNYISKLPIDTIKLDRSLLVTIDKDKKSFPIVKTIVNLAHDLNLDITSEGIETKEHLNVMKNLHCENIQGYYISKPLSKDEFIDFVHSFKIPKL</sequence>
<dbReference type="SUPFAM" id="SSF55073">
    <property type="entry name" value="Nucleotide cyclase"/>
    <property type="match status" value="1"/>
</dbReference>
<dbReference type="InterPro" id="IPR043128">
    <property type="entry name" value="Rev_trsase/Diguanyl_cyclase"/>
</dbReference>
<feature type="transmembrane region" description="Helical" evidence="1">
    <location>
        <begin position="12"/>
        <end position="30"/>
    </location>
</feature>
<dbReference type="CDD" id="cd01949">
    <property type="entry name" value="GGDEF"/>
    <property type="match status" value="1"/>
</dbReference>